<evidence type="ECO:0000313" key="4">
    <source>
        <dbReference type="Proteomes" id="UP000039046"/>
    </source>
</evidence>
<keyword evidence="2" id="KW-1133">Transmembrane helix</keyword>
<feature type="transmembrane region" description="Helical" evidence="2">
    <location>
        <begin position="259"/>
        <end position="280"/>
    </location>
</feature>
<gene>
    <name evidence="3" type="ORF">VHEMI07155</name>
</gene>
<feature type="transmembrane region" description="Helical" evidence="2">
    <location>
        <begin position="126"/>
        <end position="145"/>
    </location>
</feature>
<keyword evidence="2" id="KW-0472">Membrane</keyword>
<evidence type="ECO:0000256" key="1">
    <source>
        <dbReference type="SAM" id="MobiDB-lite"/>
    </source>
</evidence>
<keyword evidence="4" id="KW-1185">Reference proteome</keyword>
<feature type="transmembrane region" description="Helical" evidence="2">
    <location>
        <begin position="183"/>
        <end position="205"/>
    </location>
</feature>
<feature type="transmembrane region" description="Helical" evidence="2">
    <location>
        <begin position="40"/>
        <end position="65"/>
    </location>
</feature>
<evidence type="ECO:0000256" key="2">
    <source>
        <dbReference type="SAM" id="Phobius"/>
    </source>
</evidence>
<accession>A0A0A1TKU2</accession>
<feature type="transmembrane region" description="Helical" evidence="2">
    <location>
        <begin position="217"/>
        <end position="239"/>
    </location>
</feature>
<protein>
    <submittedName>
        <fullName evidence="3">Uncharacterized protein</fullName>
    </submittedName>
</protein>
<sequence length="318" mass="33578">MVSYTGTYGALVGLMALAVIAACGLWATRLTSFTASWKPWYIAFAIITTITTLLGLTYQSLGLAVTADEDRFNHGSDYNEQLANAYMFVNLAYGLFLNVSEVLLFAAIMVAGATAANSSSRKLSQVITYLVSGLLIAIASVMFALECNYNAWFIVGRWDDDYIYYGPPSDLERQALVSTQLDFAFSSIMLAAAVVAIGQSVVASNKAHANKTSAGRLVLTAVLLLITTATQLGILASLVDPSTGEATFYGRGPSAASTIAVAILAILLVVWPLVASMATISSVGKYSSDLGGPGKEPYSQESADAARFGNAPRENVVV</sequence>
<evidence type="ECO:0000313" key="3">
    <source>
        <dbReference type="EMBL" id="CEJ91445.1"/>
    </source>
</evidence>
<organism evidence="3 4">
    <name type="scientific">[Torrubiella] hemipterigena</name>
    <dbReference type="NCBI Taxonomy" id="1531966"/>
    <lineage>
        <taxon>Eukaryota</taxon>
        <taxon>Fungi</taxon>
        <taxon>Dikarya</taxon>
        <taxon>Ascomycota</taxon>
        <taxon>Pezizomycotina</taxon>
        <taxon>Sordariomycetes</taxon>
        <taxon>Hypocreomycetidae</taxon>
        <taxon>Hypocreales</taxon>
        <taxon>Clavicipitaceae</taxon>
        <taxon>Clavicipitaceae incertae sedis</taxon>
        <taxon>'Torrubiella' clade</taxon>
    </lineage>
</organism>
<dbReference type="Proteomes" id="UP000039046">
    <property type="component" value="Unassembled WGS sequence"/>
</dbReference>
<dbReference type="EMBL" id="CDHN01000003">
    <property type="protein sequence ID" value="CEJ91445.1"/>
    <property type="molecule type" value="Genomic_DNA"/>
</dbReference>
<feature type="region of interest" description="Disordered" evidence="1">
    <location>
        <begin position="288"/>
        <end position="318"/>
    </location>
</feature>
<feature type="transmembrane region" description="Helical" evidence="2">
    <location>
        <begin position="6"/>
        <end position="28"/>
    </location>
</feature>
<dbReference type="AlphaFoldDB" id="A0A0A1TKU2"/>
<name>A0A0A1TKU2_9HYPO</name>
<dbReference type="HOGENOM" id="CLU_874883_0_0_1"/>
<feature type="transmembrane region" description="Helical" evidence="2">
    <location>
        <begin position="85"/>
        <end position="114"/>
    </location>
</feature>
<proteinExistence type="predicted"/>
<keyword evidence="2" id="KW-0812">Transmembrane</keyword>
<reference evidence="3 4" key="1">
    <citation type="journal article" date="2015" name="Genome Announc.">
        <title>Draft Genome Sequence and Gene Annotation of the Entomopathogenic Fungus Verticillium hemipterigenum.</title>
        <authorList>
            <person name="Horn F."/>
            <person name="Habel A."/>
            <person name="Scharf D.H."/>
            <person name="Dworschak J."/>
            <person name="Brakhage A.A."/>
            <person name="Guthke R."/>
            <person name="Hertweck C."/>
            <person name="Linde J."/>
        </authorList>
    </citation>
    <scope>NUCLEOTIDE SEQUENCE [LARGE SCALE GENOMIC DNA]</scope>
</reference>